<dbReference type="AlphaFoldDB" id="A0A1I5FNX1"/>
<sequence length="201" mass="21707">MPEPWGTQVTNWIVFDYGEVLSLRTAAVPKLAAAMGVSPETFEPVYWSVRDPYDRGCPDLEYWTSIGDQVGAKVDDALSAELTALDVAGWGQLAPGSLDLLQSLSDAGASLALLSNAPSAFGVWVREQEWAKLFKHTLFSGDVKVAKPDAEIFQLLLDKLGAAPEECLFFDDRQVNIDGARAVGIRAHLWDGAEAARAALA</sequence>
<evidence type="ECO:0000313" key="2">
    <source>
        <dbReference type="Proteomes" id="UP000199137"/>
    </source>
</evidence>
<evidence type="ECO:0000313" key="1">
    <source>
        <dbReference type="EMBL" id="SFO25454.1"/>
    </source>
</evidence>
<dbReference type="Pfam" id="PF00702">
    <property type="entry name" value="Hydrolase"/>
    <property type="match status" value="1"/>
</dbReference>
<name>A0A1I5FNX1_9PSEU</name>
<dbReference type="InterPro" id="IPR023214">
    <property type="entry name" value="HAD_sf"/>
</dbReference>
<dbReference type="CDD" id="cd02603">
    <property type="entry name" value="HAD_sEH-N_like"/>
    <property type="match status" value="1"/>
</dbReference>
<reference evidence="1 2" key="1">
    <citation type="submission" date="2016-10" db="EMBL/GenBank/DDBJ databases">
        <authorList>
            <person name="de Groot N.N."/>
        </authorList>
    </citation>
    <scope>NUCLEOTIDE SEQUENCE [LARGE SCALE GENOMIC DNA]</scope>
    <source>
        <strain evidence="1 2">DSM 44637</strain>
    </source>
</reference>
<organism evidence="1 2">
    <name type="scientific">Amycolatopsis rubida</name>
    <dbReference type="NCBI Taxonomy" id="112413"/>
    <lineage>
        <taxon>Bacteria</taxon>
        <taxon>Bacillati</taxon>
        <taxon>Actinomycetota</taxon>
        <taxon>Actinomycetes</taxon>
        <taxon>Pseudonocardiales</taxon>
        <taxon>Pseudonocardiaceae</taxon>
        <taxon>Amycolatopsis</taxon>
    </lineage>
</organism>
<dbReference type="OrthoDB" id="9797415at2"/>
<dbReference type="PRINTS" id="PR00413">
    <property type="entry name" value="HADHALOGNASE"/>
</dbReference>
<proteinExistence type="predicted"/>
<dbReference type="SUPFAM" id="SSF56784">
    <property type="entry name" value="HAD-like"/>
    <property type="match status" value="1"/>
</dbReference>
<dbReference type="NCBIfam" id="TIGR01509">
    <property type="entry name" value="HAD-SF-IA-v3"/>
    <property type="match status" value="1"/>
</dbReference>
<accession>A0A1I5FNX1</accession>
<protein>
    <submittedName>
        <fullName evidence="1">Putative hydrolase of the HAD superfamily</fullName>
    </submittedName>
</protein>
<dbReference type="GO" id="GO:0016787">
    <property type="term" value="F:hydrolase activity"/>
    <property type="evidence" value="ECO:0007669"/>
    <property type="project" value="UniProtKB-KW"/>
</dbReference>
<dbReference type="STRING" id="112413.SAMN05421854_1011227"/>
<dbReference type="PANTHER" id="PTHR43611">
    <property type="entry name" value="ALPHA-D-GLUCOSE 1-PHOSPHATE PHOSPHATASE"/>
    <property type="match status" value="1"/>
</dbReference>
<dbReference type="Proteomes" id="UP000199137">
    <property type="component" value="Unassembled WGS sequence"/>
</dbReference>
<keyword evidence="1" id="KW-0378">Hydrolase</keyword>
<dbReference type="EMBL" id="FOWC01000001">
    <property type="protein sequence ID" value="SFO25454.1"/>
    <property type="molecule type" value="Genomic_DNA"/>
</dbReference>
<gene>
    <name evidence="1" type="ORF">SAMN05421854_1011227</name>
</gene>
<dbReference type="InterPro" id="IPR036412">
    <property type="entry name" value="HAD-like_sf"/>
</dbReference>
<dbReference type="PANTHER" id="PTHR43611:SF3">
    <property type="entry name" value="FLAVIN MONONUCLEOTIDE HYDROLASE 1, CHLOROPLATIC"/>
    <property type="match status" value="1"/>
</dbReference>
<dbReference type="InterPro" id="IPR006439">
    <property type="entry name" value="HAD-SF_hydro_IA"/>
</dbReference>
<dbReference type="Gene3D" id="3.40.50.1000">
    <property type="entry name" value="HAD superfamily/HAD-like"/>
    <property type="match status" value="1"/>
</dbReference>